<evidence type="ECO:0000259" key="1">
    <source>
        <dbReference type="Pfam" id="PF01872"/>
    </source>
</evidence>
<dbReference type="OrthoDB" id="7342392at2"/>
<dbReference type="GO" id="GO:0009231">
    <property type="term" value="P:riboflavin biosynthetic process"/>
    <property type="evidence" value="ECO:0007669"/>
    <property type="project" value="InterPro"/>
</dbReference>
<dbReference type="EMBL" id="SAUN01000001">
    <property type="protein sequence ID" value="RVX43314.1"/>
    <property type="molecule type" value="Genomic_DNA"/>
</dbReference>
<gene>
    <name evidence="2" type="ORF">EDD27_5989</name>
</gene>
<reference evidence="2 3" key="1">
    <citation type="submission" date="2019-01" db="EMBL/GenBank/DDBJ databases">
        <title>Sequencing the genomes of 1000 actinobacteria strains.</title>
        <authorList>
            <person name="Klenk H.-P."/>
        </authorList>
    </citation>
    <scope>NUCLEOTIDE SEQUENCE [LARGE SCALE GENOMIC DNA]</scope>
    <source>
        <strain evidence="2 3">DSM 43925</strain>
    </source>
</reference>
<dbReference type="SUPFAM" id="SSF53597">
    <property type="entry name" value="Dihydrofolate reductase-like"/>
    <property type="match status" value="1"/>
</dbReference>
<sequence>MRRPLLSTGFGLGGAGTRLSVGAELPKDASDSTRCGHSHWVVGAAGGYNACRCDEFSVLMPSVVDVGTSPTYPLARSCKVVHISASIFLTLDGVMEEPHVWHPPYASQESLALLDEQMANATAMLLGRRTYEEFASYWPHQTNDVPLAEATNAIRKYVISRMLSKPVWDNTTVLTKGMVAAVRTLAGRESSVIVPGSAQLVHGLLRAGLLSELRIMLDPLVVGRGHRLFPEGSALTELQLIDSRRLPRGVTYLVYRPVEGTDRS</sequence>
<comment type="caution">
    <text evidence="2">The sequence shown here is derived from an EMBL/GenBank/DDBJ whole genome shotgun (WGS) entry which is preliminary data.</text>
</comment>
<evidence type="ECO:0000313" key="2">
    <source>
        <dbReference type="EMBL" id="RVX43314.1"/>
    </source>
</evidence>
<dbReference type="AlphaFoldDB" id="A0A438MC63"/>
<name>A0A438MC63_9ACTN</name>
<dbReference type="InterPro" id="IPR002734">
    <property type="entry name" value="RibDG_C"/>
</dbReference>
<dbReference type="InterPro" id="IPR050765">
    <property type="entry name" value="Riboflavin_Biosynth_HTPR"/>
</dbReference>
<accession>A0A438MC63</accession>
<dbReference type="Gene3D" id="3.40.430.10">
    <property type="entry name" value="Dihydrofolate Reductase, subunit A"/>
    <property type="match status" value="1"/>
</dbReference>
<evidence type="ECO:0000313" key="3">
    <source>
        <dbReference type="Proteomes" id="UP000284824"/>
    </source>
</evidence>
<organism evidence="2 3">
    <name type="scientific">Nonomuraea polychroma</name>
    <dbReference type="NCBI Taxonomy" id="46176"/>
    <lineage>
        <taxon>Bacteria</taxon>
        <taxon>Bacillati</taxon>
        <taxon>Actinomycetota</taxon>
        <taxon>Actinomycetes</taxon>
        <taxon>Streptosporangiales</taxon>
        <taxon>Streptosporangiaceae</taxon>
        <taxon>Nonomuraea</taxon>
    </lineage>
</organism>
<dbReference type="RefSeq" id="WP_127935262.1">
    <property type="nucleotide sequence ID" value="NZ_SAUN01000001.1"/>
</dbReference>
<dbReference type="InterPro" id="IPR024072">
    <property type="entry name" value="DHFR-like_dom_sf"/>
</dbReference>
<dbReference type="Proteomes" id="UP000284824">
    <property type="component" value="Unassembled WGS sequence"/>
</dbReference>
<dbReference type="PANTHER" id="PTHR38011">
    <property type="entry name" value="DIHYDROFOLATE REDUCTASE FAMILY PROTEIN (AFU_ORTHOLOGUE AFUA_8G06820)"/>
    <property type="match status" value="1"/>
</dbReference>
<feature type="domain" description="Bacterial bifunctional deaminase-reductase C-terminal" evidence="1">
    <location>
        <begin position="83"/>
        <end position="251"/>
    </location>
</feature>
<proteinExistence type="predicted"/>
<dbReference type="PANTHER" id="PTHR38011:SF2">
    <property type="entry name" value="BIFUNCTIONAL DEAMINASE-REDUCTASE DOMAIN PROTEIN"/>
    <property type="match status" value="1"/>
</dbReference>
<keyword evidence="3" id="KW-1185">Reference proteome</keyword>
<protein>
    <submittedName>
        <fullName evidence="2">Dihydrofolate reductase</fullName>
    </submittedName>
</protein>
<dbReference type="Pfam" id="PF01872">
    <property type="entry name" value="RibD_C"/>
    <property type="match status" value="1"/>
</dbReference>
<dbReference type="GO" id="GO:0008703">
    <property type="term" value="F:5-amino-6-(5-phosphoribosylamino)uracil reductase activity"/>
    <property type="evidence" value="ECO:0007669"/>
    <property type="project" value="InterPro"/>
</dbReference>